<dbReference type="SUPFAM" id="SSF52743">
    <property type="entry name" value="Subtilisin-like"/>
    <property type="match status" value="1"/>
</dbReference>
<protein>
    <recommendedName>
        <fullName evidence="1">Peptidase S8/S53 domain-containing protein</fullName>
    </recommendedName>
</protein>
<dbReference type="Proteomes" id="UP000037178">
    <property type="component" value="Unassembled WGS sequence"/>
</dbReference>
<keyword evidence="3" id="KW-1185">Reference proteome</keyword>
<dbReference type="STRING" id="1675527.AIOL_002168"/>
<dbReference type="GO" id="GO:0004252">
    <property type="term" value="F:serine-type endopeptidase activity"/>
    <property type="evidence" value="ECO:0007669"/>
    <property type="project" value="InterPro"/>
</dbReference>
<organism evidence="2 3">
    <name type="scientific">Candidatus Rhodobacter oscarellae</name>
    <dbReference type="NCBI Taxonomy" id="1675527"/>
    <lineage>
        <taxon>Bacteria</taxon>
        <taxon>Pseudomonadati</taxon>
        <taxon>Pseudomonadota</taxon>
        <taxon>Alphaproteobacteria</taxon>
        <taxon>Rhodobacterales</taxon>
        <taxon>Rhodobacter group</taxon>
        <taxon>Rhodobacter</taxon>
    </lineage>
</organism>
<proteinExistence type="predicted"/>
<dbReference type="Gene3D" id="2.60.120.1290">
    <property type="match status" value="1"/>
</dbReference>
<accession>A0A0J9E3D4</accession>
<dbReference type="GO" id="GO:0006508">
    <property type="term" value="P:proteolysis"/>
    <property type="evidence" value="ECO:0007669"/>
    <property type="project" value="InterPro"/>
</dbReference>
<feature type="domain" description="Peptidase S8/S53" evidence="1">
    <location>
        <begin position="138"/>
        <end position="636"/>
    </location>
</feature>
<reference evidence="2 3" key="1">
    <citation type="submission" date="2015-06" db="EMBL/GenBank/DDBJ databases">
        <title>Draft genome sequence of an Alphaproteobacteria species associated to the Mediterranean sponge Oscarella lobularis.</title>
        <authorList>
            <person name="Jourda C."/>
            <person name="Santini S."/>
            <person name="Claverie J.-M."/>
        </authorList>
    </citation>
    <scope>NUCLEOTIDE SEQUENCE [LARGE SCALE GENOMIC DNA]</scope>
    <source>
        <strain evidence="2">IGS</strain>
    </source>
</reference>
<evidence type="ECO:0000259" key="1">
    <source>
        <dbReference type="Pfam" id="PF00082"/>
    </source>
</evidence>
<evidence type="ECO:0000313" key="3">
    <source>
        <dbReference type="Proteomes" id="UP000037178"/>
    </source>
</evidence>
<dbReference type="AlphaFoldDB" id="A0A0J9E3D4"/>
<comment type="caution">
    <text evidence="2">The sequence shown here is derived from an EMBL/GenBank/DDBJ whole genome shotgun (WGS) entry which is preliminary data.</text>
</comment>
<dbReference type="OrthoDB" id="8010691at2"/>
<sequence length="679" mass="73506">MTQNGALRPLHPVKNDLTDFRLGLSPDDGQWWSALLTLEEAARGISIDEFVQSLPPGLMEHVIVPVAYTLGDRSVRHPRNFLTVIAHQSALHELNRANAFPNVVDVDLGTHVDEEHLDFNAEPIDTTFNFVAVPPDSVVMVVIDDGIGIAHNLLRDKRTSTRVLQADFFAVKPDPEAKNATYGRRLDKAQIDALMEEYHINGILDEVGFYKATGQIDFASKTFDAVSLNRSHGTHVAAMAAGYPMGKIDTDDLTKQGVKNRPIVCAALPAAVTQDVTGQSLLPSLALALQSISNLTRRLVLGDTKDLAPVILNFSYGNTSGPHDGTDGTSELLEFYGTIAQDQKTWMALPVGNDNLSQGHAVVPLGKSKKPKTLTMVMLPDDRTATQVEFWMPFGLDEERRSRISIAVSSPDGETTELTAIGAANSKWICDSNGCAIGRLSFKFKPAPTERGMFLLCLNPTHSLSSDAALAPSGRWQITMKTKQKGKKLAGEIHAWIRRDESLPGYAPHGRQSFFVGPDYKRFGEYGLPITTDPNLDASLIRRSGTISGFACGETPIVIAGMNHKASQPADYSATALAPVPQNGGHAPMPRNPDVATISDESYVLRGTISAGTYSGSFARMNGTSVAAPRVARFAGDHIAEAHVPARTFLYKYLGAPKHVSPRIGAGVLNVQVPWYTGE</sequence>
<dbReference type="RefSeq" id="WP_082152537.1">
    <property type="nucleotide sequence ID" value="NZ_LFTY01000002.1"/>
</dbReference>
<dbReference type="PATRIC" id="fig|1675527.3.peg.2284"/>
<dbReference type="EMBL" id="LFTY01000002">
    <property type="protein sequence ID" value="KMW57207.1"/>
    <property type="molecule type" value="Genomic_DNA"/>
</dbReference>
<dbReference type="Pfam" id="PF00082">
    <property type="entry name" value="Peptidase_S8"/>
    <property type="match status" value="1"/>
</dbReference>
<dbReference type="InterPro" id="IPR000209">
    <property type="entry name" value="Peptidase_S8/S53_dom"/>
</dbReference>
<name>A0A0J9E3D4_9RHOB</name>
<dbReference type="Gene3D" id="3.40.50.200">
    <property type="entry name" value="Peptidase S8/S53 domain"/>
    <property type="match status" value="1"/>
</dbReference>
<evidence type="ECO:0000313" key="2">
    <source>
        <dbReference type="EMBL" id="KMW57207.1"/>
    </source>
</evidence>
<dbReference type="InterPro" id="IPR036852">
    <property type="entry name" value="Peptidase_S8/S53_dom_sf"/>
</dbReference>
<gene>
    <name evidence="2" type="ORF">AIOL_002168</name>
</gene>